<dbReference type="AlphaFoldDB" id="A0A371F865"/>
<dbReference type="EMBL" id="QJKJ01010164">
    <property type="protein sequence ID" value="RDX74485.1"/>
    <property type="molecule type" value="Genomic_DNA"/>
</dbReference>
<feature type="compositionally biased region" description="Low complexity" evidence="1">
    <location>
        <begin position="132"/>
        <end position="145"/>
    </location>
</feature>
<feature type="region of interest" description="Disordered" evidence="1">
    <location>
        <begin position="128"/>
        <end position="152"/>
    </location>
</feature>
<organism evidence="2 3">
    <name type="scientific">Mucuna pruriens</name>
    <name type="common">Velvet bean</name>
    <name type="synonym">Dolichos pruriens</name>
    <dbReference type="NCBI Taxonomy" id="157652"/>
    <lineage>
        <taxon>Eukaryota</taxon>
        <taxon>Viridiplantae</taxon>
        <taxon>Streptophyta</taxon>
        <taxon>Embryophyta</taxon>
        <taxon>Tracheophyta</taxon>
        <taxon>Spermatophyta</taxon>
        <taxon>Magnoliopsida</taxon>
        <taxon>eudicotyledons</taxon>
        <taxon>Gunneridae</taxon>
        <taxon>Pentapetalae</taxon>
        <taxon>rosids</taxon>
        <taxon>fabids</taxon>
        <taxon>Fabales</taxon>
        <taxon>Fabaceae</taxon>
        <taxon>Papilionoideae</taxon>
        <taxon>50 kb inversion clade</taxon>
        <taxon>NPAAA clade</taxon>
        <taxon>indigoferoid/millettioid clade</taxon>
        <taxon>Phaseoleae</taxon>
        <taxon>Mucuna</taxon>
    </lineage>
</organism>
<evidence type="ECO:0000313" key="2">
    <source>
        <dbReference type="EMBL" id="RDX74485.1"/>
    </source>
</evidence>
<name>A0A371F865_MUCPR</name>
<feature type="region of interest" description="Disordered" evidence="1">
    <location>
        <begin position="50"/>
        <end position="87"/>
    </location>
</feature>
<feature type="compositionally biased region" description="Basic and acidic residues" evidence="1">
    <location>
        <begin position="68"/>
        <end position="79"/>
    </location>
</feature>
<dbReference type="OrthoDB" id="1719899at2759"/>
<evidence type="ECO:0000256" key="1">
    <source>
        <dbReference type="SAM" id="MobiDB-lite"/>
    </source>
</evidence>
<dbReference type="Proteomes" id="UP000257109">
    <property type="component" value="Unassembled WGS sequence"/>
</dbReference>
<gene>
    <name evidence="2" type="ORF">CR513_45767</name>
</gene>
<dbReference type="PANTHER" id="PTHR35046:SF9">
    <property type="entry name" value="RNA-DIRECTED DNA POLYMERASE"/>
    <property type="match status" value="1"/>
</dbReference>
<feature type="non-terminal residue" evidence="2">
    <location>
        <position position="1"/>
    </location>
</feature>
<sequence>MAQDPDQTNKIQAWFLHGLNKEVQDALELQQYKTMSKLVYQAIKVEMQTRRRNASKRTYRGSSSWKGKYKDKDRARRNEISTGHKALTPTPTLILPKASIIKHLKYLGKGHIASEYPNSHVMIVKEDREIGSESSTREASTTSESKCLSDGSHYEGDLFVVRRLMNSQVREEAET</sequence>
<keyword evidence="3" id="KW-1185">Reference proteome</keyword>
<evidence type="ECO:0000313" key="3">
    <source>
        <dbReference type="Proteomes" id="UP000257109"/>
    </source>
</evidence>
<dbReference type="PANTHER" id="PTHR35046">
    <property type="entry name" value="ZINC KNUCKLE (CCHC-TYPE) FAMILY PROTEIN"/>
    <property type="match status" value="1"/>
</dbReference>
<protein>
    <submittedName>
        <fullName evidence="2">Uncharacterized protein</fullName>
    </submittedName>
</protein>
<feature type="compositionally biased region" description="Basic residues" evidence="1">
    <location>
        <begin position="50"/>
        <end position="59"/>
    </location>
</feature>
<reference evidence="2" key="1">
    <citation type="submission" date="2018-05" db="EMBL/GenBank/DDBJ databases">
        <title>Draft genome of Mucuna pruriens seed.</title>
        <authorList>
            <person name="Nnadi N.E."/>
            <person name="Vos R."/>
            <person name="Hasami M.H."/>
            <person name="Devisetty U.K."/>
            <person name="Aguiy J.C."/>
        </authorList>
    </citation>
    <scope>NUCLEOTIDE SEQUENCE [LARGE SCALE GENOMIC DNA]</scope>
    <source>
        <strain evidence="2">JCA_2017</strain>
    </source>
</reference>
<comment type="caution">
    <text evidence="2">The sequence shown here is derived from an EMBL/GenBank/DDBJ whole genome shotgun (WGS) entry which is preliminary data.</text>
</comment>
<accession>A0A371F865</accession>
<proteinExistence type="predicted"/>